<dbReference type="InterPro" id="IPR046947">
    <property type="entry name" value="LytR-like"/>
</dbReference>
<dbReference type="PANTHER" id="PTHR37299">
    <property type="entry name" value="TRANSCRIPTIONAL REGULATOR-RELATED"/>
    <property type="match status" value="1"/>
</dbReference>
<name>A0ABV8AS41_9BACT</name>
<dbReference type="RefSeq" id="WP_377906159.1">
    <property type="nucleotide sequence ID" value="NZ_JBHRZS010000007.1"/>
</dbReference>
<dbReference type="SMART" id="SM00850">
    <property type="entry name" value="LytTR"/>
    <property type="match status" value="1"/>
</dbReference>
<accession>A0ABV8AS41</accession>
<dbReference type="PROSITE" id="PS50930">
    <property type="entry name" value="HTH_LYTTR"/>
    <property type="match status" value="1"/>
</dbReference>
<gene>
    <name evidence="2" type="ORF">ACFOSV_11500</name>
</gene>
<dbReference type="Pfam" id="PF04397">
    <property type="entry name" value="LytTR"/>
    <property type="match status" value="1"/>
</dbReference>
<evidence type="ECO:0000313" key="2">
    <source>
        <dbReference type="EMBL" id="MFC3880808.1"/>
    </source>
</evidence>
<reference evidence="3" key="1">
    <citation type="journal article" date="2019" name="Int. J. Syst. Evol. Microbiol.">
        <title>The Global Catalogue of Microorganisms (GCM) 10K type strain sequencing project: providing services to taxonomists for standard genome sequencing and annotation.</title>
        <authorList>
            <consortium name="The Broad Institute Genomics Platform"/>
            <consortium name="The Broad Institute Genome Sequencing Center for Infectious Disease"/>
            <person name="Wu L."/>
            <person name="Ma J."/>
        </authorList>
    </citation>
    <scope>NUCLEOTIDE SEQUENCE [LARGE SCALE GENOMIC DNA]</scope>
    <source>
        <strain evidence="3">CCUG 60523</strain>
    </source>
</reference>
<dbReference type="Gene3D" id="2.40.50.1020">
    <property type="entry name" value="LytTr DNA-binding domain"/>
    <property type="match status" value="1"/>
</dbReference>
<comment type="caution">
    <text evidence="2">The sequence shown here is derived from an EMBL/GenBank/DDBJ whole genome shotgun (WGS) entry which is preliminary data.</text>
</comment>
<dbReference type="PANTHER" id="PTHR37299:SF1">
    <property type="entry name" value="STAGE 0 SPORULATION PROTEIN A HOMOLOG"/>
    <property type="match status" value="1"/>
</dbReference>
<evidence type="ECO:0000313" key="3">
    <source>
        <dbReference type="Proteomes" id="UP001595805"/>
    </source>
</evidence>
<protein>
    <submittedName>
        <fullName evidence="2">LytR/AlgR family response regulator transcription factor</fullName>
    </submittedName>
</protein>
<organism evidence="2 3">
    <name type="scientific">Algoriphagus namhaensis</name>
    <dbReference type="NCBI Taxonomy" id="915353"/>
    <lineage>
        <taxon>Bacteria</taxon>
        <taxon>Pseudomonadati</taxon>
        <taxon>Bacteroidota</taxon>
        <taxon>Cytophagia</taxon>
        <taxon>Cytophagales</taxon>
        <taxon>Cyclobacteriaceae</taxon>
        <taxon>Algoriphagus</taxon>
    </lineage>
</organism>
<sequence>MRELLERINNSEADEFLVESNEGLLIPDAIFIRHAGSLLKVRYSDILWLKGDGNYTTLVSKTGVYSVRNILKDFETALPSKEFLRIHKSYIVRIEEIEAINVKEVKVQKDLVPVGRTYYANLINGIQKLSSGND</sequence>
<dbReference type="InterPro" id="IPR007492">
    <property type="entry name" value="LytTR_DNA-bd_dom"/>
</dbReference>
<dbReference type="Proteomes" id="UP001595805">
    <property type="component" value="Unassembled WGS sequence"/>
</dbReference>
<feature type="domain" description="HTH LytTR-type" evidence="1">
    <location>
        <begin position="30"/>
        <end position="128"/>
    </location>
</feature>
<keyword evidence="3" id="KW-1185">Reference proteome</keyword>
<proteinExistence type="predicted"/>
<dbReference type="EMBL" id="JBHRZS010000007">
    <property type="protein sequence ID" value="MFC3880808.1"/>
    <property type="molecule type" value="Genomic_DNA"/>
</dbReference>
<evidence type="ECO:0000259" key="1">
    <source>
        <dbReference type="PROSITE" id="PS50930"/>
    </source>
</evidence>